<evidence type="ECO:0000313" key="2">
    <source>
        <dbReference type="Proteomes" id="UP001596189"/>
    </source>
</evidence>
<dbReference type="Gene3D" id="3.40.50.12370">
    <property type="match status" value="1"/>
</dbReference>
<dbReference type="SUPFAM" id="SSF52402">
    <property type="entry name" value="Adenine nucleotide alpha hydrolases-like"/>
    <property type="match status" value="1"/>
</dbReference>
<accession>A0ABW1JI34</accession>
<name>A0ABW1JI34_9ACTN</name>
<protein>
    <recommendedName>
        <fullName evidence="3">Universal stress protein</fullName>
    </recommendedName>
</protein>
<comment type="caution">
    <text evidence="1">The sequence shown here is derived from an EMBL/GenBank/DDBJ whole genome shotgun (WGS) entry which is preliminary data.</text>
</comment>
<reference evidence="2" key="1">
    <citation type="journal article" date="2019" name="Int. J. Syst. Evol. Microbiol.">
        <title>The Global Catalogue of Microorganisms (GCM) 10K type strain sequencing project: providing services to taxonomists for standard genome sequencing and annotation.</title>
        <authorList>
            <consortium name="The Broad Institute Genomics Platform"/>
            <consortium name="The Broad Institute Genome Sequencing Center for Infectious Disease"/>
            <person name="Wu L."/>
            <person name="Ma J."/>
        </authorList>
    </citation>
    <scope>NUCLEOTIDE SEQUENCE [LARGE SCALE GENOMIC DNA]</scope>
    <source>
        <strain evidence="2">KACC 14249</strain>
    </source>
</reference>
<organism evidence="1 2">
    <name type="scientific">Angustibacter luteus</name>
    <dbReference type="NCBI Taxonomy" id="658456"/>
    <lineage>
        <taxon>Bacteria</taxon>
        <taxon>Bacillati</taxon>
        <taxon>Actinomycetota</taxon>
        <taxon>Actinomycetes</taxon>
        <taxon>Kineosporiales</taxon>
        <taxon>Kineosporiaceae</taxon>
    </lineage>
</organism>
<dbReference type="RefSeq" id="WP_345714922.1">
    <property type="nucleotide sequence ID" value="NZ_BAABFP010000002.1"/>
</dbReference>
<keyword evidence="2" id="KW-1185">Reference proteome</keyword>
<dbReference type="Proteomes" id="UP001596189">
    <property type="component" value="Unassembled WGS sequence"/>
</dbReference>
<evidence type="ECO:0000313" key="1">
    <source>
        <dbReference type="EMBL" id="MFC6008383.1"/>
    </source>
</evidence>
<proteinExistence type="predicted"/>
<sequence length="144" mass="15329">MDATPVSSPVDPTTSARRRPVPDVVAGLVNDGSAYSVARAAARQAAHRGGRVRFLQVAPRNLAEEDLEAFDRATFRSALRGLKGLNRVPCTFEVVVGDPIDVLVERSEGAALLVVGRDLPIPEHDVALGCQQRATCDVLTVFGV</sequence>
<dbReference type="EMBL" id="JBHSRD010000004">
    <property type="protein sequence ID" value="MFC6008383.1"/>
    <property type="molecule type" value="Genomic_DNA"/>
</dbReference>
<gene>
    <name evidence="1" type="ORF">ACFQDO_14695</name>
</gene>
<evidence type="ECO:0008006" key="3">
    <source>
        <dbReference type="Google" id="ProtNLM"/>
    </source>
</evidence>